<dbReference type="AlphaFoldDB" id="A0A822ZT31"/>
<evidence type="ECO:0000313" key="1">
    <source>
        <dbReference type="EMBL" id="DAD46711.1"/>
    </source>
</evidence>
<proteinExistence type="predicted"/>
<sequence>MRKGKKICLPPSIEKALGNWVEASKLNYEMQKERMEVVTDTGNLETCIQMLNDVF</sequence>
<gene>
    <name evidence="1" type="ORF">HUJ06_016648</name>
</gene>
<protein>
    <submittedName>
        <fullName evidence="1">Uncharacterized protein</fullName>
    </submittedName>
</protein>
<dbReference type="EMBL" id="DUZY01000008">
    <property type="protein sequence ID" value="DAD46711.1"/>
    <property type="molecule type" value="Genomic_DNA"/>
</dbReference>
<reference evidence="1 2" key="1">
    <citation type="journal article" date="2020" name="Mol. Biol. Evol.">
        <title>Distinct Expression and Methylation Patterns for Genes with Different Fates following a Single Whole-Genome Duplication in Flowering Plants.</title>
        <authorList>
            <person name="Shi T."/>
            <person name="Rahmani R.S."/>
            <person name="Gugger P.F."/>
            <person name="Wang M."/>
            <person name="Li H."/>
            <person name="Zhang Y."/>
            <person name="Li Z."/>
            <person name="Wang Q."/>
            <person name="Van de Peer Y."/>
            <person name="Marchal K."/>
            <person name="Chen J."/>
        </authorList>
    </citation>
    <scope>NUCLEOTIDE SEQUENCE [LARGE SCALE GENOMIC DNA]</scope>
    <source>
        <tissue evidence="1">Leaf</tissue>
    </source>
</reference>
<organism evidence="1 2">
    <name type="scientific">Nelumbo nucifera</name>
    <name type="common">Sacred lotus</name>
    <dbReference type="NCBI Taxonomy" id="4432"/>
    <lineage>
        <taxon>Eukaryota</taxon>
        <taxon>Viridiplantae</taxon>
        <taxon>Streptophyta</taxon>
        <taxon>Embryophyta</taxon>
        <taxon>Tracheophyta</taxon>
        <taxon>Spermatophyta</taxon>
        <taxon>Magnoliopsida</taxon>
        <taxon>Proteales</taxon>
        <taxon>Nelumbonaceae</taxon>
        <taxon>Nelumbo</taxon>
    </lineage>
</organism>
<comment type="caution">
    <text evidence="1">The sequence shown here is derived from an EMBL/GenBank/DDBJ whole genome shotgun (WGS) entry which is preliminary data.</text>
</comment>
<dbReference type="Proteomes" id="UP000607653">
    <property type="component" value="Unassembled WGS sequence"/>
</dbReference>
<keyword evidence="2" id="KW-1185">Reference proteome</keyword>
<name>A0A822ZT31_NELNU</name>
<accession>A0A822ZT31</accession>
<evidence type="ECO:0000313" key="2">
    <source>
        <dbReference type="Proteomes" id="UP000607653"/>
    </source>
</evidence>